<accession>A0A444RJG7</accession>
<evidence type="ECO:0000313" key="1">
    <source>
        <dbReference type="EMBL" id="RXG41254.1"/>
    </source>
</evidence>
<comment type="caution">
    <text evidence="1">The sequence shown here is derived from an EMBL/GenBank/DDBJ whole genome shotgun (WGS) entry which is preliminary data.</text>
</comment>
<sequence length="94" mass="10729">MIYMNRRLSESPSIAISTHYDLIVDFCHVTTCRLEDTTQFIMACYNPCNVRQTPVVIVNNPAQAGLHAGLHNNCEQYRYQCGQYDHHMAGPINL</sequence>
<protein>
    <submittedName>
        <fullName evidence="1">Uncharacterized protein</fullName>
    </submittedName>
</protein>
<proteinExistence type="predicted"/>
<dbReference type="Proteomes" id="UP000288725">
    <property type="component" value="Unassembled WGS sequence"/>
</dbReference>
<name>A0A444RJG7_VERDA</name>
<evidence type="ECO:0000313" key="2">
    <source>
        <dbReference type="Proteomes" id="UP000288725"/>
    </source>
</evidence>
<dbReference type="EMBL" id="RSDZ01000267">
    <property type="protein sequence ID" value="RXG41254.1"/>
    <property type="molecule type" value="Genomic_DNA"/>
</dbReference>
<gene>
    <name evidence="1" type="ORF">VDGE_30685</name>
</gene>
<reference evidence="1 2" key="1">
    <citation type="submission" date="2018-12" db="EMBL/GenBank/DDBJ databases">
        <title>Genome of Verticillium dahliae isolate Getta Getta.</title>
        <authorList>
            <person name="Gardiner D.M."/>
        </authorList>
    </citation>
    <scope>NUCLEOTIDE SEQUENCE [LARGE SCALE GENOMIC DNA]</scope>
    <source>
        <strain evidence="1 2">Getta Getta</strain>
    </source>
</reference>
<organism evidence="1 2">
    <name type="scientific">Verticillium dahliae</name>
    <name type="common">Verticillium wilt</name>
    <dbReference type="NCBI Taxonomy" id="27337"/>
    <lineage>
        <taxon>Eukaryota</taxon>
        <taxon>Fungi</taxon>
        <taxon>Dikarya</taxon>
        <taxon>Ascomycota</taxon>
        <taxon>Pezizomycotina</taxon>
        <taxon>Sordariomycetes</taxon>
        <taxon>Hypocreomycetidae</taxon>
        <taxon>Glomerellales</taxon>
        <taxon>Plectosphaerellaceae</taxon>
        <taxon>Verticillium</taxon>
    </lineage>
</organism>
<dbReference type="AlphaFoldDB" id="A0A444RJG7"/>